<dbReference type="Pfam" id="PF13456">
    <property type="entry name" value="RVT_3"/>
    <property type="match status" value="1"/>
</dbReference>
<dbReference type="Proteomes" id="UP000593560">
    <property type="component" value="Unassembled WGS sequence"/>
</dbReference>
<evidence type="ECO:0000313" key="3">
    <source>
        <dbReference type="Proteomes" id="UP000593560"/>
    </source>
</evidence>
<dbReference type="PANTHER" id="PTHR47723">
    <property type="entry name" value="OS05G0353850 PROTEIN"/>
    <property type="match status" value="1"/>
</dbReference>
<dbReference type="GO" id="GO:0003676">
    <property type="term" value="F:nucleic acid binding"/>
    <property type="evidence" value="ECO:0007669"/>
    <property type="project" value="InterPro"/>
</dbReference>
<dbReference type="InterPro" id="IPR002156">
    <property type="entry name" value="RNaseH_domain"/>
</dbReference>
<feature type="domain" description="RNase H type-1" evidence="1">
    <location>
        <begin position="13"/>
        <end position="70"/>
    </location>
</feature>
<gene>
    <name evidence="2" type="ORF">Gohar_011746</name>
</gene>
<evidence type="ECO:0000259" key="1">
    <source>
        <dbReference type="Pfam" id="PF13456"/>
    </source>
</evidence>
<dbReference type="OrthoDB" id="1741277at2759"/>
<evidence type="ECO:0000313" key="2">
    <source>
        <dbReference type="EMBL" id="MBA0801376.1"/>
    </source>
</evidence>
<dbReference type="InterPro" id="IPR044730">
    <property type="entry name" value="RNase_H-like_dom_plant"/>
</dbReference>
<dbReference type="PANTHER" id="PTHR47723:SF19">
    <property type="entry name" value="POLYNUCLEOTIDYL TRANSFERASE, RIBONUCLEASE H-LIKE SUPERFAMILY PROTEIN"/>
    <property type="match status" value="1"/>
</dbReference>
<dbReference type="GO" id="GO:0004523">
    <property type="term" value="F:RNA-DNA hybrid ribonuclease activity"/>
    <property type="evidence" value="ECO:0007669"/>
    <property type="project" value="InterPro"/>
</dbReference>
<comment type="caution">
    <text evidence="2">The sequence shown here is derived from an EMBL/GenBank/DDBJ whole genome shotgun (WGS) entry which is preliminary data.</text>
</comment>
<dbReference type="AlphaFoldDB" id="A0A7J9GUW8"/>
<dbReference type="CDD" id="cd06222">
    <property type="entry name" value="RNase_H_like"/>
    <property type="match status" value="1"/>
</dbReference>
<dbReference type="Gene3D" id="3.30.420.10">
    <property type="entry name" value="Ribonuclease H-like superfamily/Ribonuclease H"/>
    <property type="match status" value="1"/>
</dbReference>
<proteinExistence type="predicted"/>
<feature type="non-terminal residue" evidence="2">
    <location>
        <position position="1"/>
    </location>
</feature>
<reference evidence="2 3" key="1">
    <citation type="journal article" date="2019" name="Genome Biol. Evol.">
        <title>Insights into the evolution of the New World diploid cottons (Gossypium, subgenus Houzingenia) based on genome sequencing.</title>
        <authorList>
            <person name="Grover C.E."/>
            <person name="Arick M.A. 2nd"/>
            <person name="Thrash A."/>
            <person name="Conover J.L."/>
            <person name="Sanders W.S."/>
            <person name="Peterson D.G."/>
            <person name="Frelichowski J.E."/>
            <person name="Scheffler J.A."/>
            <person name="Scheffler B.E."/>
            <person name="Wendel J.F."/>
        </authorList>
    </citation>
    <scope>NUCLEOTIDE SEQUENCE [LARGE SCALE GENOMIC DNA]</scope>
    <source>
        <strain evidence="2">0</strain>
        <tissue evidence="2">Leaf</tissue>
    </source>
</reference>
<dbReference type="InterPro" id="IPR036397">
    <property type="entry name" value="RNaseH_sf"/>
</dbReference>
<protein>
    <recommendedName>
        <fullName evidence="1">RNase H type-1 domain-containing protein</fullName>
    </recommendedName>
</protein>
<accession>A0A7J9GUW8</accession>
<sequence>MGSGFTVARDVEQDENGVWIFGYNRHFGECLVFYVELWSILDGLNLIERRGHDNVIIQSDSLEAIRAIQDSPNWLFGINEDLQILDFLTREIQEILEANRTK</sequence>
<keyword evidence="3" id="KW-1185">Reference proteome</keyword>
<name>A0A7J9GUW8_9ROSI</name>
<organism evidence="2 3">
    <name type="scientific">Gossypium harknessii</name>
    <dbReference type="NCBI Taxonomy" id="34285"/>
    <lineage>
        <taxon>Eukaryota</taxon>
        <taxon>Viridiplantae</taxon>
        <taxon>Streptophyta</taxon>
        <taxon>Embryophyta</taxon>
        <taxon>Tracheophyta</taxon>
        <taxon>Spermatophyta</taxon>
        <taxon>Magnoliopsida</taxon>
        <taxon>eudicotyledons</taxon>
        <taxon>Gunneridae</taxon>
        <taxon>Pentapetalae</taxon>
        <taxon>rosids</taxon>
        <taxon>malvids</taxon>
        <taxon>Malvales</taxon>
        <taxon>Malvaceae</taxon>
        <taxon>Malvoideae</taxon>
        <taxon>Gossypium</taxon>
    </lineage>
</organism>
<dbReference type="InterPro" id="IPR053151">
    <property type="entry name" value="RNase_H-like"/>
</dbReference>
<dbReference type="EMBL" id="JABFAD010000006">
    <property type="protein sequence ID" value="MBA0801376.1"/>
    <property type="molecule type" value="Genomic_DNA"/>
</dbReference>